<protein>
    <submittedName>
        <fullName evidence="3">Uncharacterized protein</fullName>
    </submittedName>
</protein>
<evidence type="ECO:0000313" key="4">
    <source>
        <dbReference type="Proteomes" id="UP000298652"/>
    </source>
</evidence>
<proteinExistence type="predicted"/>
<sequence>MPHRGAAVPRPWPHQPHASLCRLLTVVLTEEWLGLLGAPAALLPECVRLATIPNVIPSEHGRAADFSGFIEAVHTKMEAPVERLLRGVAAAPAAVVLAVGGADGPEDGRGGLLVLPQLGHPLRRLLPFGEPRGRTPHHHGSRRR</sequence>
<reference evidence="3" key="1">
    <citation type="submission" date="2019-03" db="EMBL/GenBank/DDBJ databases">
        <title>WGS assembly of Setaria viridis.</title>
        <authorList>
            <person name="Huang P."/>
            <person name="Jenkins J."/>
            <person name="Grimwood J."/>
            <person name="Barry K."/>
            <person name="Healey A."/>
            <person name="Mamidi S."/>
            <person name="Sreedasyam A."/>
            <person name="Shu S."/>
            <person name="Feldman M."/>
            <person name="Wu J."/>
            <person name="Yu Y."/>
            <person name="Chen C."/>
            <person name="Johnson J."/>
            <person name="Rokhsar D."/>
            <person name="Baxter I."/>
            <person name="Schmutz J."/>
            <person name="Brutnell T."/>
            <person name="Kellogg E."/>
        </authorList>
    </citation>
    <scope>NUCLEOTIDE SEQUENCE [LARGE SCALE GENOMIC DNA]</scope>
</reference>
<gene>
    <name evidence="3" type="ORF">SEVIR_5G357700v2</name>
</gene>
<dbReference type="AlphaFoldDB" id="A0A4U6ULM6"/>
<evidence type="ECO:0000313" key="3">
    <source>
        <dbReference type="EMBL" id="TKW17301.1"/>
    </source>
</evidence>
<feature type="chain" id="PRO_5020384136" evidence="2">
    <location>
        <begin position="30"/>
        <end position="144"/>
    </location>
</feature>
<accession>A0A4U6ULM6</accession>
<organism evidence="3 4">
    <name type="scientific">Setaria viridis</name>
    <name type="common">Green bristlegrass</name>
    <name type="synonym">Setaria italica subsp. viridis</name>
    <dbReference type="NCBI Taxonomy" id="4556"/>
    <lineage>
        <taxon>Eukaryota</taxon>
        <taxon>Viridiplantae</taxon>
        <taxon>Streptophyta</taxon>
        <taxon>Embryophyta</taxon>
        <taxon>Tracheophyta</taxon>
        <taxon>Spermatophyta</taxon>
        <taxon>Magnoliopsida</taxon>
        <taxon>Liliopsida</taxon>
        <taxon>Poales</taxon>
        <taxon>Poaceae</taxon>
        <taxon>PACMAD clade</taxon>
        <taxon>Panicoideae</taxon>
        <taxon>Panicodae</taxon>
        <taxon>Paniceae</taxon>
        <taxon>Cenchrinae</taxon>
        <taxon>Setaria</taxon>
    </lineage>
</organism>
<evidence type="ECO:0000256" key="1">
    <source>
        <dbReference type="SAM" id="MobiDB-lite"/>
    </source>
</evidence>
<feature type="region of interest" description="Disordered" evidence="1">
    <location>
        <begin position="125"/>
        <end position="144"/>
    </location>
</feature>
<keyword evidence="2" id="KW-0732">Signal</keyword>
<feature type="signal peptide" evidence="2">
    <location>
        <begin position="1"/>
        <end position="29"/>
    </location>
</feature>
<feature type="compositionally biased region" description="Basic residues" evidence="1">
    <location>
        <begin position="134"/>
        <end position="144"/>
    </location>
</feature>
<dbReference type="Gramene" id="TKW17301">
    <property type="protein sequence ID" value="TKW17301"/>
    <property type="gene ID" value="SEVIR_5G357700v2"/>
</dbReference>
<evidence type="ECO:0000256" key="2">
    <source>
        <dbReference type="SAM" id="SignalP"/>
    </source>
</evidence>
<dbReference type="EMBL" id="CM016556">
    <property type="protein sequence ID" value="TKW17301.1"/>
    <property type="molecule type" value="Genomic_DNA"/>
</dbReference>
<keyword evidence="4" id="KW-1185">Reference proteome</keyword>
<dbReference type="Proteomes" id="UP000298652">
    <property type="component" value="Chromosome 5"/>
</dbReference>
<name>A0A4U6ULM6_SETVI</name>